<comment type="caution">
    <text evidence="2">The sequence shown here is derived from an EMBL/GenBank/DDBJ whole genome shotgun (WGS) entry which is preliminary data.</text>
</comment>
<dbReference type="RefSeq" id="WP_208176113.1">
    <property type="nucleotide sequence ID" value="NZ_JAGETZ010000007.1"/>
</dbReference>
<keyword evidence="1" id="KW-0812">Transmembrane</keyword>
<evidence type="ECO:0000313" key="3">
    <source>
        <dbReference type="Proteomes" id="UP000664369"/>
    </source>
</evidence>
<keyword evidence="1" id="KW-1133">Transmembrane helix</keyword>
<evidence type="ECO:0000256" key="1">
    <source>
        <dbReference type="SAM" id="Phobius"/>
    </source>
</evidence>
<reference evidence="2 3" key="1">
    <citation type="submission" date="2021-03" db="EMBL/GenBank/DDBJ databases">
        <authorList>
            <person name="Kim M.K."/>
        </authorList>
    </citation>
    <scope>NUCLEOTIDE SEQUENCE [LARGE SCALE GENOMIC DNA]</scope>
    <source>
        <strain evidence="2 3">BT442</strain>
    </source>
</reference>
<evidence type="ECO:0000313" key="2">
    <source>
        <dbReference type="EMBL" id="MBO2010478.1"/>
    </source>
</evidence>
<feature type="transmembrane region" description="Helical" evidence="1">
    <location>
        <begin position="12"/>
        <end position="36"/>
    </location>
</feature>
<gene>
    <name evidence="2" type="ORF">J4E00_15565</name>
</gene>
<protein>
    <submittedName>
        <fullName evidence="2">Uncharacterized protein</fullName>
    </submittedName>
</protein>
<keyword evidence="3" id="KW-1185">Reference proteome</keyword>
<proteinExistence type="predicted"/>
<accession>A0ABS3QHL2</accession>
<dbReference type="Proteomes" id="UP000664369">
    <property type="component" value="Unassembled WGS sequence"/>
</dbReference>
<organism evidence="2 3">
    <name type="scientific">Hymenobacter negativus</name>
    <dbReference type="NCBI Taxonomy" id="2795026"/>
    <lineage>
        <taxon>Bacteria</taxon>
        <taxon>Pseudomonadati</taxon>
        <taxon>Bacteroidota</taxon>
        <taxon>Cytophagia</taxon>
        <taxon>Cytophagales</taxon>
        <taxon>Hymenobacteraceae</taxon>
        <taxon>Hymenobacter</taxon>
    </lineage>
</organism>
<sequence>MNAAIQSSSKLARVGAILAILIGTLLLNGFIVAYLWGTGVDFATQDIVLPAGSGFQINPLPASYKWLLGAVLVANMGALLYLLIRSKRYYVLSFAAGAAVPMSYLISILISV</sequence>
<feature type="transmembrane region" description="Helical" evidence="1">
    <location>
        <begin position="66"/>
        <end position="84"/>
    </location>
</feature>
<keyword evidence="1" id="KW-0472">Membrane</keyword>
<name>A0ABS3QHL2_9BACT</name>
<dbReference type="EMBL" id="JAGETZ010000007">
    <property type="protein sequence ID" value="MBO2010478.1"/>
    <property type="molecule type" value="Genomic_DNA"/>
</dbReference>
<feature type="transmembrane region" description="Helical" evidence="1">
    <location>
        <begin position="91"/>
        <end position="110"/>
    </location>
</feature>